<reference evidence="3" key="1">
    <citation type="submission" date="2020-04" db="EMBL/GenBank/DDBJ databases">
        <authorList>
            <person name="Alioto T."/>
            <person name="Alioto T."/>
            <person name="Gomez Garrido J."/>
        </authorList>
    </citation>
    <scope>NUCLEOTIDE SEQUENCE</scope>
    <source>
        <strain evidence="3">A484AB</strain>
    </source>
</reference>
<protein>
    <submittedName>
        <fullName evidence="3">Cathepsin C, partial</fullName>
    </submittedName>
</protein>
<dbReference type="InterPro" id="IPR025660">
    <property type="entry name" value="Pept_his_AS"/>
</dbReference>
<dbReference type="InterPro" id="IPR025661">
    <property type="entry name" value="Pept_asp_AS"/>
</dbReference>
<dbReference type="PROSITE" id="PS00639">
    <property type="entry name" value="THIOL_PROTEASE_HIS"/>
    <property type="match status" value="1"/>
</dbReference>
<comment type="similarity">
    <text evidence="1">Belongs to the peptidase C1 family.</text>
</comment>
<dbReference type="Proteomes" id="UP001152795">
    <property type="component" value="Unassembled WGS sequence"/>
</dbReference>
<dbReference type="InterPro" id="IPR038765">
    <property type="entry name" value="Papain-like_cys_pep_sf"/>
</dbReference>
<dbReference type="AlphaFoldDB" id="A0A7D9LHZ2"/>
<dbReference type="GO" id="GO:0006508">
    <property type="term" value="P:proteolysis"/>
    <property type="evidence" value="ECO:0007669"/>
    <property type="project" value="InterPro"/>
</dbReference>
<organism evidence="3 4">
    <name type="scientific">Paramuricea clavata</name>
    <name type="common">Red gorgonian</name>
    <name type="synonym">Violescent sea-whip</name>
    <dbReference type="NCBI Taxonomy" id="317549"/>
    <lineage>
        <taxon>Eukaryota</taxon>
        <taxon>Metazoa</taxon>
        <taxon>Cnidaria</taxon>
        <taxon>Anthozoa</taxon>
        <taxon>Octocorallia</taxon>
        <taxon>Malacalcyonacea</taxon>
        <taxon>Plexauridae</taxon>
        <taxon>Paramuricea</taxon>
    </lineage>
</organism>
<dbReference type="Pfam" id="PF00112">
    <property type="entry name" value="Peptidase_C1"/>
    <property type="match status" value="1"/>
</dbReference>
<dbReference type="PANTHER" id="PTHR12411">
    <property type="entry name" value="CYSTEINE PROTEASE FAMILY C1-RELATED"/>
    <property type="match status" value="1"/>
</dbReference>
<comment type="caution">
    <text evidence="3">The sequence shown here is derived from an EMBL/GenBank/DDBJ whole genome shotgun (WGS) entry which is preliminary data.</text>
</comment>
<dbReference type="EMBL" id="CACRXK020019026">
    <property type="protein sequence ID" value="CAB4033187.1"/>
    <property type="molecule type" value="Genomic_DNA"/>
</dbReference>
<accession>A0A7D9LHZ2</accession>
<sequence length="200" mass="22467">MGMFEARSRIQSNRSTSYVLSTQDIVSCSEYSQGCEGGFPYLISKYAIDFGLVEESCYPYQGKDTQCTESPTCKRHHGNNDYHYIGGFYGACNEPLMRLELVKNGPFSVSFEVTSDFMHYKGGIYVNPGLKDKFNPFEITNHAVVVVGYGIDEASGMKYWIVKNSWGAQWGEEGYFRIIRGTNELAIESMAVAVTVPKIF</sequence>
<dbReference type="InterPro" id="IPR013128">
    <property type="entry name" value="Peptidase_C1A"/>
</dbReference>
<dbReference type="PROSITE" id="PS00640">
    <property type="entry name" value="THIOL_PROTEASE_ASN"/>
    <property type="match status" value="1"/>
</dbReference>
<evidence type="ECO:0000256" key="1">
    <source>
        <dbReference type="ARBA" id="ARBA00008455"/>
    </source>
</evidence>
<proteinExistence type="inferred from homology"/>
<keyword evidence="2" id="KW-1015">Disulfide bond</keyword>
<name>A0A7D9LHZ2_PARCT</name>
<dbReference type="OrthoDB" id="3789175at2759"/>
<evidence type="ECO:0000256" key="2">
    <source>
        <dbReference type="ARBA" id="ARBA00023157"/>
    </source>
</evidence>
<dbReference type="GO" id="GO:0008234">
    <property type="term" value="F:cysteine-type peptidase activity"/>
    <property type="evidence" value="ECO:0007669"/>
    <property type="project" value="InterPro"/>
</dbReference>
<keyword evidence="4" id="KW-1185">Reference proteome</keyword>
<dbReference type="SMART" id="SM00645">
    <property type="entry name" value="Pept_C1"/>
    <property type="match status" value="1"/>
</dbReference>
<dbReference type="SUPFAM" id="SSF54001">
    <property type="entry name" value="Cysteine proteinases"/>
    <property type="match status" value="1"/>
</dbReference>
<gene>
    <name evidence="3" type="ORF">PACLA_8A011200</name>
</gene>
<evidence type="ECO:0000313" key="4">
    <source>
        <dbReference type="Proteomes" id="UP001152795"/>
    </source>
</evidence>
<dbReference type="InterPro" id="IPR000668">
    <property type="entry name" value="Peptidase_C1A_C"/>
</dbReference>
<dbReference type="Gene3D" id="3.90.70.10">
    <property type="entry name" value="Cysteine proteinases"/>
    <property type="match status" value="1"/>
</dbReference>
<evidence type="ECO:0000313" key="3">
    <source>
        <dbReference type="EMBL" id="CAB4033187.1"/>
    </source>
</evidence>